<dbReference type="Gramene" id="HORVU.MOREX.r2.5HG0404960.1">
    <property type="protein sequence ID" value="HORVU.MOREX.r2.5HG0404960.1"/>
    <property type="gene ID" value="HORVU.MOREX.r2.5HG0404960"/>
</dbReference>
<dbReference type="OrthoDB" id="595706at2759"/>
<dbReference type="EnsemblPlants" id="HORVU.MOREX.r3.5HG0488810.1">
    <property type="protein sequence ID" value="HORVU.MOREX.r3.5HG0488810.1"/>
    <property type="gene ID" value="HORVU.MOREX.r3.5HG0488810"/>
</dbReference>
<gene>
    <name evidence="2" type="primary">LOC123399135</name>
</gene>
<dbReference type="Gramene" id="HORVU.MOREX.r3.5HG0488810.1">
    <property type="protein sequence ID" value="HORVU.MOREX.r3.5HG0488810.1"/>
    <property type="gene ID" value="HORVU.MOREX.r3.5HG0488810"/>
</dbReference>
<dbReference type="AlphaFoldDB" id="A0A8I6XPH2"/>
<dbReference type="GeneID" id="123399135"/>
<dbReference type="Proteomes" id="UP000011116">
    <property type="component" value="Chromosome 5H"/>
</dbReference>
<dbReference type="Pfam" id="PF20241">
    <property type="entry name" value="DUF6598"/>
    <property type="match status" value="2"/>
</dbReference>
<evidence type="ECO:0000313" key="2">
    <source>
        <dbReference type="EnsemblPlants" id="HORVU.MOREX.r3.5HG0488810.1"/>
    </source>
</evidence>
<feature type="domain" description="DUF6598" evidence="1">
    <location>
        <begin position="959"/>
        <end position="1197"/>
    </location>
</feature>
<reference evidence="3" key="1">
    <citation type="journal article" date="2012" name="Nature">
        <title>A physical, genetic and functional sequence assembly of the barley genome.</title>
        <authorList>
            <consortium name="The International Barley Genome Sequencing Consortium"/>
            <person name="Mayer K.F."/>
            <person name="Waugh R."/>
            <person name="Brown J.W."/>
            <person name="Schulman A."/>
            <person name="Langridge P."/>
            <person name="Platzer M."/>
            <person name="Fincher G.B."/>
            <person name="Muehlbauer G.J."/>
            <person name="Sato K."/>
            <person name="Close T.J."/>
            <person name="Wise R.P."/>
            <person name="Stein N."/>
        </authorList>
    </citation>
    <scope>NUCLEOTIDE SEQUENCE [LARGE SCALE GENOMIC DNA]</scope>
    <source>
        <strain evidence="3">cv. Morex</strain>
    </source>
</reference>
<protein>
    <recommendedName>
        <fullName evidence="1">DUF6598 domain-containing protein</fullName>
    </recommendedName>
</protein>
<dbReference type="RefSeq" id="XP_044949493.1">
    <property type="nucleotide sequence ID" value="XM_045093558.1"/>
</dbReference>
<evidence type="ECO:0000259" key="1">
    <source>
        <dbReference type="Pfam" id="PF20241"/>
    </source>
</evidence>
<keyword evidence="3" id="KW-1185">Reference proteome</keyword>
<organism evidence="2 3">
    <name type="scientific">Hordeum vulgare subsp. vulgare</name>
    <name type="common">Domesticated barley</name>
    <dbReference type="NCBI Taxonomy" id="112509"/>
    <lineage>
        <taxon>Eukaryota</taxon>
        <taxon>Viridiplantae</taxon>
        <taxon>Streptophyta</taxon>
        <taxon>Embryophyta</taxon>
        <taxon>Tracheophyta</taxon>
        <taxon>Spermatophyta</taxon>
        <taxon>Magnoliopsida</taxon>
        <taxon>Liliopsida</taxon>
        <taxon>Poales</taxon>
        <taxon>Poaceae</taxon>
        <taxon>BOP clade</taxon>
        <taxon>Pooideae</taxon>
        <taxon>Triticodae</taxon>
        <taxon>Triticeae</taxon>
        <taxon>Hordeinae</taxon>
        <taxon>Hordeum</taxon>
    </lineage>
</organism>
<proteinExistence type="predicted"/>
<name>A0A8I6XPH2_HORVV</name>
<dbReference type="KEGG" id="hvg:123399135"/>
<dbReference type="InterPro" id="IPR046533">
    <property type="entry name" value="DUF6598"/>
</dbReference>
<evidence type="ECO:0000313" key="3">
    <source>
        <dbReference type="Proteomes" id="UP000011116"/>
    </source>
</evidence>
<dbReference type="PANTHER" id="PTHR33065">
    <property type="entry name" value="OS07G0486400 PROTEIN"/>
    <property type="match status" value="1"/>
</dbReference>
<sequence>MAATGSSRGRSGESMFTEELHQAGICMQESMRWIEAQEAKMEEIAHSDSDYDNLPDFRKGMSVLTNRIFHLWHMMRATQHAGLIGNEGESMETPSKIGNGGEMAIGRMLPKGSRGSASIELENLLHRSGILTDGEIGGGAVTEELLDFLAKETQEWIVSQSDSQLRWETVPELIAEILLKFEEVVVDIAKVFEEKKKIREEAMAVLRFGFRLPAFSEQIDELRHELCNFLRSFSSENTDIRSTMMKFISEPYLSRISKLQLISDRITMLQRMDSDFDSKVKSTIIKLKSETFLSAMEDELRRAGQEDSMEMEEKRFTAYHLYWERIWGRDGHSFENQTILSPMQFTHCTPHHIPIEAVAGSTLQIYSIKVSLVEPQKLPLEVYGVVAARDAVDRHRNPLFLRSREHCQILKENDSLLHLTGPVRAIVSTDTVYIEIQLIVKGRTKSEDTTLSSTFGFYNADNSCIYLAKNALCKVELCCEQLKQSVQATILSMAVTPEQESLLFPHGGRVVCYSVPQDCNEDIAAQVSSRQVLLLDSNGGRMPMASNGYLYLTRHVVSVELNGKLLVLIMAGSPSQTEIVAQFLLKPEKCNTSKCEFPLADGSKIEITVAWSLVPSTMLQSGDSHEDNGMATAGNLEGKSGEFMLSEELCQAAVFMQKSICWIQALEKKMGKFGHYGSEEYKNLLELKSAMYKLSNKIFGRVDYEGQKRISTMQNAHWISNKGKLKDTQTKIGDDIEMDTGGKSSKGGSAEFELARIGNEGRTVQTQSKIGDGCKSVSKPFKELPVSNSMSVAESVRNKIEKKQAETATEEVVPRVSFKLGLLSWQFDELWDKMSLMVSTEPKFLAICMLIREPFARYCSTLKFISEVFNRLGRWVPDFGEQIEWMRGNDEDKNMGGKVVNPHEAAKVAEEHYFIAYRRGWERRSSNFGSFEDPTLLSPMFFTRSLPGHTQVGAEVGRTMQVYYIKIAEREGYALEWPLKVYGVVAARDVVDYRRNILFLRTRDDCQILTRQDSFLHLTGPSRAIMSEDTVTLEVHLKLKGTVESKDTTLISKAFFYDYDGVSVRLLRGLCEIELCCDHLEQSHQATILGVRILRGSLPCGKIKVVCSVLPEDNSEGNGKHPSGHVLLFDSRAEKMPVSEDGYLDLSRQVVSVKSGGRLEIRMQAGDFSGSVVFPSKFSNISQKGFELGGCKVEINVAWSLLIESQYDISVMGSIQPYAWESIPRRPVMKLVEDVGSVKGHACI</sequence>
<feature type="domain" description="DUF6598" evidence="1">
    <location>
        <begin position="362"/>
        <end position="609"/>
    </location>
</feature>
<reference evidence="2" key="2">
    <citation type="submission" date="2020-10" db="EMBL/GenBank/DDBJ databases">
        <authorList>
            <person name="Scholz U."/>
            <person name="Mascher M."/>
            <person name="Fiebig A."/>
        </authorList>
    </citation>
    <scope>NUCLEOTIDE SEQUENCE [LARGE SCALE GENOMIC DNA]</scope>
    <source>
        <strain evidence="2">cv. Morex</strain>
    </source>
</reference>
<reference evidence="2" key="3">
    <citation type="submission" date="2022-01" db="UniProtKB">
        <authorList>
            <consortium name="EnsemblPlants"/>
        </authorList>
    </citation>
    <scope>IDENTIFICATION</scope>
    <source>
        <strain evidence="2">subsp. vulgare</strain>
    </source>
</reference>
<accession>A0A8I6XPH2</accession>
<dbReference type="PANTHER" id="PTHR33065:SF114">
    <property type="entry name" value="DUF6598 DOMAIN-CONTAINING PROTEIN"/>
    <property type="match status" value="1"/>
</dbReference>